<proteinExistence type="predicted"/>
<keyword evidence="2" id="KW-0472">Membrane</keyword>
<comment type="caution">
    <text evidence="3">The sequence shown here is derived from an EMBL/GenBank/DDBJ whole genome shotgun (WGS) entry which is preliminary data.</text>
</comment>
<dbReference type="EMBL" id="DAATDB010000042">
    <property type="protein sequence ID" value="HAE8104293.1"/>
    <property type="molecule type" value="Genomic_DNA"/>
</dbReference>
<protein>
    <submittedName>
        <fullName evidence="3">Uncharacterized protein</fullName>
    </submittedName>
</protein>
<feature type="region of interest" description="Disordered" evidence="1">
    <location>
        <begin position="32"/>
        <end position="54"/>
    </location>
</feature>
<keyword evidence="2" id="KW-0812">Transmembrane</keyword>
<dbReference type="AlphaFoldDB" id="A0A737BT31"/>
<reference evidence="3" key="2">
    <citation type="submission" date="2018-07" db="EMBL/GenBank/DDBJ databases">
        <authorList>
            <consortium name="NCBI Pathogen Detection Project"/>
        </authorList>
    </citation>
    <scope>NUCLEOTIDE SEQUENCE</scope>
    <source>
        <strain evidence="3">1363-65</strain>
    </source>
</reference>
<name>A0A737BT31_SALER</name>
<organism evidence="3">
    <name type="scientific">Salmonella enterica subsp. indica serovar 45:a:e,n,x</name>
    <dbReference type="NCBI Taxonomy" id="1307500"/>
    <lineage>
        <taxon>Bacteria</taxon>
        <taxon>Pseudomonadati</taxon>
        <taxon>Pseudomonadota</taxon>
        <taxon>Gammaproteobacteria</taxon>
        <taxon>Enterobacterales</taxon>
        <taxon>Enterobacteriaceae</taxon>
        <taxon>Salmonella</taxon>
    </lineage>
</organism>
<evidence type="ECO:0000256" key="2">
    <source>
        <dbReference type="SAM" id="Phobius"/>
    </source>
</evidence>
<evidence type="ECO:0000256" key="1">
    <source>
        <dbReference type="SAM" id="MobiDB-lite"/>
    </source>
</evidence>
<feature type="transmembrane region" description="Helical" evidence="2">
    <location>
        <begin position="12"/>
        <end position="29"/>
    </location>
</feature>
<evidence type="ECO:0000313" key="3">
    <source>
        <dbReference type="EMBL" id="HAE8104293.1"/>
    </source>
</evidence>
<accession>A0A737BT31</accession>
<gene>
    <name evidence="3" type="ORF">GNC09_004422</name>
</gene>
<keyword evidence="2" id="KW-1133">Transmembrane helix</keyword>
<reference evidence="3" key="1">
    <citation type="journal article" date="2018" name="Genome Biol.">
        <title>SKESA: strategic k-mer extension for scrupulous assemblies.</title>
        <authorList>
            <person name="Souvorov A."/>
            <person name="Agarwala R."/>
            <person name="Lipman D.J."/>
        </authorList>
    </citation>
    <scope>NUCLEOTIDE SEQUENCE</scope>
    <source>
        <strain evidence="3">1363-65</strain>
    </source>
</reference>
<sequence length="54" mass="5575">MKPVLVASKSPAALPLIGATVLCGLVARIRRNAPPPGKSLVATGRPLRHGKHIS</sequence>